<dbReference type="AlphaFoldDB" id="R4K646"/>
<proteinExistence type="predicted"/>
<dbReference type="STRING" id="86416.Clopa_3908"/>
<dbReference type="EMBL" id="CP003261">
    <property type="protein sequence ID" value="AGK98657.1"/>
    <property type="molecule type" value="Genomic_DNA"/>
</dbReference>
<dbReference type="Proteomes" id="UP000013523">
    <property type="component" value="Chromosome"/>
</dbReference>
<gene>
    <name evidence="1" type="ORF">Clopa_3908</name>
</gene>
<dbReference type="HOGENOM" id="CLU_801018_0_0_9"/>
<dbReference type="eggNOG" id="COG0457">
    <property type="taxonomic scope" value="Bacteria"/>
</dbReference>
<name>R4K646_CLOPA</name>
<keyword evidence="2" id="KW-1185">Reference proteome</keyword>
<dbReference type="OrthoDB" id="2046657at2"/>
<accession>R4K646</accession>
<sequence>MGSFLNNTIGFWQWFEKHWQNISGYDKEIYNKNVKLIGEKLNKLFGNIYFVIETSKDKNQLILDALGDINRNYLKKCFKENMPEKLRDKWDIPVDFPHQEDNLLALENDSINDYEIITALDMDKKKHQFNIRIFCERFLKMSREDTEAIAMMMVYRSLGELYMNCYAGNIIIERDKNSDFFNTRKFITLHDLYSHVSETITRKKWGMPDYSGEIFTPYNEIKINKQKKNRGDIVRGVTSHINLCNEYFSNKKDNYDFMKSVGADYIYIFYENGDSSAEEIKQIQENLQNVLINKMNEGKYGQIIGYGYGQKSYTDLVVFDLGMFNKIFKEISIDFPKKLFYFLFKQ</sequence>
<evidence type="ECO:0000313" key="2">
    <source>
        <dbReference type="Proteomes" id="UP000013523"/>
    </source>
</evidence>
<protein>
    <submittedName>
        <fullName evidence="1">Uncharacterized protein</fullName>
    </submittedName>
</protein>
<dbReference type="KEGG" id="cpas:Clopa_3908"/>
<reference evidence="1 2" key="1">
    <citation type="submission" date="2012-01" db="EMBL/GenBank/DDBJ databases">
        <title>Complete sequence of chromosome of Clostridium pasteurianum BC1.</title>
        <authorList>
            <consortium name="US DOE Joint Genome Institute"/>
            <person name="Lucas S."/>
            <person name="Han J."/>
            <person name="Lapidus A."/>
            <person name="Cheng J.-F."/>
            <person name="Goodwin L."/>
            <person name="Pitluck S."/>
            <person name="Peters L."/>
            <person name="Mikhailova N."/>
            <person name="Teshima H."/>
            <person name="Detter J.C."/>
            <person name="Han C."/>
            <person name="Tapia R."/>
            <person name="Land M."/>
            <person name="Hauser L."/>
            <person name="Kyrpides N."/>
            <person name="Ivanova N."/>
            <person name="Pagani I."/>
            <person name="Dunn J."/>
            <person name="Taghavi S."/>
            <person name="Francis A."/>
            <person name="van der Lelie D."/>
            <person name="Woyke T."/>
        </authorList>
    </citation>
    <scope>NUCLEOTIDE SEQUENCE [LARGE SCALE GENOMIC DNA]</scope>
    <source>
        <strain evidence="1 2">BC1</strain>
    </source>
</reference>
<evidence type="ECO:0000313" key="1">
    <source>
        <dbReference type="EMBL" id="AGK98657.1"/>
    </source>
</evidence>
<dbReference type="RefSeq" id="WP_015616932.1">
    <property type="nucleotide sequence ID" value="NC_021182.1"/>
</dbReference>
<dbReference type="PATRIC" id="fig|86416.3.peg.3903"/>
<organism evidence="1 2">
    <name type="scientific">Clostridium pasteurianum BC1</name>
    <dbReference type="NCBI Taxonomy" id="86416"/>
    <lineage>
        <taxon>Bacteria</taxon>
        <taxon>Bacillati</taxon>
        <taxon>Bacillota</taxon>
        <taxon>Clostridia</taxon>
        <taxon>Eubacteriales</taxon>
        <taxon>Clostridiaceae</taxon>
        <taxon>Clostridium</taxon>
    </lineage>
</organism>